<proteinExistence type="predicted"/>
<gene>
    <name evidence="1" type="ORF">IPOD504_LOCUS5729</name>
</gene>
<accession>A0ABN8I6T3</accession>
<reference evidence="1" key="1">
    <citation type="submission" date="2022-03" db="EMBL/GenBank/DDBJ databases">
        <authorList>
            <person name="Martin H S."/>
        </authorList>
    </citation>
    <scope>NUCLEOTIDE SEQUENCE</scope>
</reference>
<name>A0ABN8I6T3_9NEOP</name>
<evidence type="ECO:0000313" key="2">
    <source>
        <dbReference type="Proteomes" id="UP000837857"/>
    </source>
</evidence>
<evidence type="ECO:0000313" key="1">
    <source>
        <dbReference type="EMBL" id="CAH2047338.1"/>
    </source>
</evidence>
<sequence>MTAYFLVALDRQWSLEREESGDQVPAAPTRTAILHAAVRPTVEAGNTTSYSVELNHAQNLAGARLREMLSLYKMYPQVGNNETE</sequence>
<protein>
    <submittedName>
        <fullName evidence="1">Uncharacterized protein</fullName>
    </submittedName>
</protein>
<organism evidence="1 2">
    <name type="scientific">Iphiclides podalirius</name>
    <name type="common">scarce swallowtail</name>
    <dbReference type="NCBI Taxonomy" id="110791"/>
    <lineage>
        <taxon>Eukaryota</taxon>
        <taxon>Metazoa</taxon>
        <taxon>Ecdysozoa</taxon>
        <taxon>Arthropoda</taxon>
        <taxon>Hexapoda</taxon>
        <taxon>Insecta</taxon>
        <taxon>Pterygota</taxon>
        <taxon>Neoptera</taxon>
        <taxon>Endopterygota</taxon>
        <taxon>Lepidoptera</taxon>
        <taxon>Glossata</taxon>
        <taxon>Ditrysia</taxon>
        <taxon>Papilionoidea</taxon>
        <taxon>Papilionidae</taxon>
        <taxon>Papilioninae</taxon>
        <taxon>Iphiclides</taxon>
    </lineage>
</organism>
<feature type="non-terminal residue" evidence="1">
    <location>
        <position position="1"/>
    </location>
</feature>
<dbReference type="Proteomes" id="UP000837857">
    <property type="component" value="Chromosome 17"/>
</dbReference>
<keyword evidence="2" id="KW-1185">Reference proteome</keyword>
<dbReference type="EMBL" id="OW152829">
    <property type="protein sequence ID" value="CAH2047338.1"/>
    <property type="molecule type" value="Genomic_DNA"/>
</dbReference>